<dbReference type="AlphaFoldDB" id="A0A6J8CAU4"/>
<evidence type="ECO:0008006" key="7">
    <source>
        <dbReference type="Google" id="ProtNLM"/>
    </source>
</evidence>
<keyword evidence="1" id="KW-0862">Zinc</keyword>
<keyword evidence="1" id="KW-0479">Metal-binding</keyword>
<dbReference type="InterPro" id="IPR050951">
    <property type="entry name" value="Retrovirus_Pol_polyprotein"/>
</dbReference>
<dbReference type="PANTHER" id="PTHR37984:SF15">
    <property type="entry name" value="INTEGRASE CATALYTIC DOMAIN-CONTAINING PROTEIN"/>
    <property type="match status" value="1"/>
</dbReference>
<feature type="region of interest" description="Disordered" evidence="2">
    <location>
        <begin position="464"/>
        <end position="484"/>
    </location>
</feature>
<dbReference type="GO" id="GO:0015074">
    <property type="term" value="P:DNA integration"/>
    <property type="evidence" value="ECO:0007669"/>
    <property type="project" value="InterPro"/>
</dbReference>
<dbReference type="Gene3D" id="2.40.70.10">
    <property type="entry name" value="Acid Proteases"/>
    <property type="match status" value="1"/>
</dbReference>
<dbReference type="SUPFAM" id="SSF57756">
    <property type="entry name" value="Retrovirus zinc finger-like domains"/>
    <property type="match status" value="1"/>
</dbReference>
<feature type="region of interest" description="Disordered" evidence="2">
    <location>
        <begin position="726"/>
        <end position="768"/>
    </location>
</feature>
<dbReference type="SUPFAM" id="SSF53098">
    <property type="entry name" value="Ribonuclease H-like"/>
    <property type="match status" value="1"/>
</dbReference>
<organism evidence="5 6">
    <name type="scientific">Mytilus coruscus</name>
    <name type="common">Sea mussel</name>
    <dbReference type="NCBI Taxonomy" id="42192"/>
    <lineage>
        <taxon>Eukaryota</taxon>
        <taxon>Metazoa</taxon>
        <taxon>Spiralia</taxon>
        <taxon>Lophotrochozoa</taxon>
        <taxon>Mollusca</taxon>
        <taxon>Bivalvia</taxon>
        <taxon>Autobranchia</taxon>
        <taxon>Pteriomorphia</taxon>
        <taxon>Mytilida</taxon>
        <taxon>Mytiloidea</taxon>
        <taxon>Mytilidae</taxon>
        <taxon>Mytilinae</taxon>
        <taxon>Mytilus</taxon>
    </lineage>
</organism>
<dbReference type="OrthoDB" id="6273764at2759"/>
<keyword evidence="6" id="KW-1185">Reference proteome</keyword>
<dbReference type="Pfam" id="PF00665">
    <property type="entry name" value="rve"/>
    <property type="match status" value="1"/>
</dbReference>
<dbReference type="FunFam" id="3.30.420.10:FF:000032">
    <property type="entry name" value="Retrovirus-related Pol polyprotein from transposon 297-like Protein"/>
    <property type="match status" value="1"/>
</dbReference>
<dbReference type="GO" id="GO:0008270">
    <property type="term" value="F:zinc ion binding"/>
    <property type="evidence" value="ECO:0007669"/>
    <property type="project" value="UniProtKB-KW"/>
</dbReference>
<dbReference type="SMART" id="SM00343">
    <property type="entry name" value="ZnF_C2HC"/>
    <property type="match status" value="2"/>
</dbReference>
<protein>
    <recommendedName>
        <fullName evidence="7">Retrovirus-related Pol polyprotein from transposon 412</fullName>
    </recommendedName>
</protein>
<feature type="compositionally biased region" description="Polar residues" evidence="2">
    <location>
        <begin position="727"/>
        <end position="737"/>
    </location>
</feature>
<dbReference type="InterPro" id="IPR001878">
    <property type="entry name" value="Znf_CCHC"/>
</dbReference>
<gene>
    <name evidence="5" type="ORF">MCOR_28373</name>
</gene>
<dbReference type="InterPro" id="IPR036875">
    <property type="entry name" value="Znf_CCHC_sf"/>
</dbReference>
<keyword evidence="1" id="KW-0863">Zinc-finger</keyword>
<dbReference type="Gene3D" id="1.10.340.70">
    <property type="match status" value="1"/>
</dbReference>
<dbReference type="EMBL" id="CACVKT020005203">
    <property type="protein sequence ID" value="CAC5393515.1"/>
    <property type="molecule type" value="Genomic_DNA"/>
</dbReference>
<reference evidence="5 6" key="1">
    <citation type="submission" date="2020-06" db="EMBL/GenBank/DDBJ databases">
        <authorList>
            <person name="Li R."/>
            <person name="Bekaert M."/>
        </authorList>
    </citation>
    <scope>NUCLEOTIDE SEQUENCE [LARGE SCALE GENOMIC DNA]</scope>
    <source>
        <strain evidence="6">wild</strain>
    </source>
</reference>
<dbReference type="Proteomes" id="UP000507470">
    <property type="component" value="Unassembled WGS sequence"/>
</dbReference>
<sequence length="1172" mass="134069">MSIPPWLGYPALAHPVDSEVIEDLVNETLSILREYKGTDRSIIVKIACGINEFTKFEHHKEGKDLRLKSDVSSRTVFNRLKSLKEKIKTELPTAVVGFITIHTLSFINYRDFLRLNPMSYKRSGRRSASDKELQADQAKLDKELTLLYADKKLENSRKQSGLLKGCYTISWHNSISKVSIRKRKSGSRKVIRNNFADLHDGLHPKNSLKRRWHKQLVKCATSELDLIRQNNLKTTKVTLAMANAEPAGTKKPVIMPDPFRGEIEEDWKDWLDNFKACAEINGWNDDLKCKFMGVRLKDTAYKVYQDTEAAVKTDWTNLCATLEKRFRTVKEPMFYKTKFNATKQLQGDTLLDLGNKIRKLARKAYPTIEAGLRDELARDQFGRALTNVDMTLKLRHCMPATLDDGIRMAIDWQTVELDFRKDKSTTCFEPPKADSLSAGECSATTQETALMTMMNEVLRMTKEDRERARRSRGQNIAGKGRGRGRNENDYKCFICGSEQHLKRNCPKNRECWNCGFPGHMRNDYPSFKQCKQTVLIAKDLAHQCLLGTDFMKKHNAKIDFDKMTISVDNNECNVNYSTRSAAVCRVNLKQTVCIPSGNEMLLIGKVKKKERGFQKTGTFLFEPKQRFENHDKVCAAYVLTEGKDLCSIRVMNVSAEDVTMYKNTTVGYLLPVKEHKCKPSLEQQIAASGGLKISNCSMLEQQFEFDRKSPNEMIDKTQEQQFAAPGTSFNIDSNVQSGEREGSNHNNADCMSRRPTAQLETEDRDDGITSDSEFCQAVCVGDQIDWKKAQLKDVDLNLIQDLKSASNDKAIVEERYSSTVKRLIGQWENIVPRDGILYRKFEDTNGTAYQFLVPTELKRNILETLHSGIGGGHLGTKKMLRKLKDRFYWPGWSQDVEIFCEECLTCATRRNPAKHLRAPLVSVKTGAPLEKIAMDILGPLPTSSRGNKYILVISDYFSKWTKAFALRNHKAKTIAKKLVEEFICRFGAPYAVHSDQGRDFESNLITEISILFESKKRRTTAYHPQCDGQVERFNETLLNMLSKHVKEDQKNWDEQIPFLMMAYRCSVNETTGFSPSMLMLGHDLRLPIDVVFGECPQEESNKTQYVTSLRQNLNLAFEKVRTNINYFQKRQKDYYDKKISGKQISVGDLVMSYNPAVKPGRTHKLQQCFNRI</sequence>
<feature type="domain" description="CCHC-type" evidence="3">
    <location>
        <begin position="491"/>
        <end position="507"/>
    </location>
</feature>
<feature type="domain" description="Integrase catalytic" evidence="4">
    <location>
        <begin position="924"/>
        <end position="1083"/>
    </location>
</feature>
<dbReference type="PROSITE" id="PS50158">
    <property type="entry name" value="ZF_CCHC"/>
    <property type="match status" value="1"/>
</dbReference>
<accession>A0A6J8CAU4</accession>
<evidence type="ECO:0000313" key="5">
    <source>
        <dbReference type="EMBL" id="CAC5393515.1"/>
    </source>
</evidence>
<evidence type="ECO:0000313" key="6">
    <source>
        <dbReference type="Proteomes" id="UP000507470"/>
    </source>
</evidence>
<dbReference type="InterPro" id="IPR012337">
    <property type="entry name" value="RNaseH-like_sf"/>
</dbReference>
<dbReference type="Pfam" id="PF17921">
    <property type="entry name" value="Integrase_H2C2"/>
    <property type="match status" value="1"/>
</dbReference>
<dbReference type="Gene3D" id="4.10.60.10">
    <property type="entry name" value="Zinc finger, CCHC-type"/>
    <property type="match status" value="1"/>
</dbReference>
<dbReference type="PROSITE" id="PS50994">
    <property type="entry name" value="INTEGRASE"/>
    <property type="match status" value="1"/>
</dbReference>
<evidence type="ECO:0000256" key="1">
    <source>
        <dbReference type="PROSITE-ProRule" id="PRU00047"/>
    </source>
</evidence>
<evidence type="ECO:0000259" key="4">
    <source>
        <dbReference type="PROSITE" id="PS50994"/>
    </source>
</evidence>
<dbReference type="InterPro" id="IPR021109">
    <property type="entry name" value="Peptidase_aspartic_dom_sf"/>
</dbReference>
<evidence type="ECO:0000256" key="2">
    <source>
        <dbReference type="SAM" id="MobiDB-lite"/>
    </source>
</evidence>
<dbReference type="InterPro" id="IPR001584">
    <property type="entry name" value="Integrase_cat-core"/>
</dbReference>
<evidence type="ECO:0000259" key="3">
    <source>
        <dbReference type="PROSITE" id="PS50158"/>
    </source>
</evidence>
<dbReference type="InterPro" id="IPR041588">
    <property type="entry name" value="Integrase_H2C2"/>
</dbReference>
<proteinExistence type="predicted"/>
<dbReference type="GO" id="GO:0003676">
    <property type="term" value="F:nucleic acid binding"/>
    <property type="evidence" value="ECO:0007669"/>
    <property type="project" value="InterPro"/>
</dbReference>
<dbReference type="FunFam" id="1.10.340.70:FF:000001">
    <property type="entry name" value="Retrovirus-related Pol polyprotein from transposon gypsy-like Protein"/>
    <property type="match status" value="1"/>
</dbReference>
<name>A0A6J8CAU4_MYTCO</name>
<dbReference type="PANTHER" id="PTHR37984">
    <property type="entry name" value="PROTEIN CBG26694"/>
    <property type="match status" value="1"/>
</dbReference>
<dbReference type="InterPro" id="IPR036397">
    <property type="entry name" value="RNaseH_sf"/>
</dbReference>
<dbReference type="Gene3D" id="3.30.420.10">
    <property type="entry name" value="Ribonuclease H-like superfamily/Ribonuclease H"/>
    <property type="match status" value="1"/>
</dbReference>